<comment type="caution">
    <text evidence="3">The sequence shown here is derived from an EMBL/GenBank/DDBJ whole genome shotgun (WGS) entry which is preliminary data.</text>
</comment>
<evidence type="ECO:0000259" key="2">
    <source>
        <dbReference type="PROSITE" id="PS51352"/>
    </source>
</evidence>
<accession>A0A017T927</accession>
<feature type="compositionally biased region" description="Low complexity" evidence="1">
    <location>
        <begin position="1"/>
        <end position="21"/>
    </location>
</feature>
<dbReference type="Proteomes" id="UP000019678">
    <property type="component" value="Unassembled WGS sequence"/>
</dbReference>
<evidence type="ECO:0000313" key="3">
    <source>
        <dbReference type="EMBL" id="EYF05744.1"/>
    </source>
</evidence>
<sequence>MTPHASTPSHAPRASSPASTPGHDPSPRRSPMTSPRPFSRTSRLLPALVACASLAIAACDNDAKIQPEPPRPGQGRSNAVTAPKGNGAATQPSAAATAATSAARPAAPRQLCTGQAPRPAPTGKLSTAAATGESPLPATLGFGVGKWVWVNFWAAWCKPCKEEMPRLLGWQQKLRSAGVLVDLAFISLDEDERQLNRFLQDQPGHGVRASYWLPEGSDRTSFLGSLNLKDTPELPVHVLVNPAGQVTCTIMGAVEDTDYPAVAAYLGAR</sequence>
<dbReference type="OrthoDB" id="9811352at2"/>
<dbReference type="Pfam" id="PF13905">
    <property type="entry name" value="Thioredoxin_8"/>
    <property type="match status" value="1"/>
</dbReference>
<gene>
    <name evidence="3" type="ORF">CAP_3034</name>
</gene>
<feature type="compositionally biased region" description="Low complexity" evidence="1">
    <location>
        <begin position="29"/>
        <end position="41"/>
    </location>
</feature>
<dbReference type="STRING" id="1192034.CAP_3034"/>
<proteinExistence type="predicted"/>
<dbReference type="CDD" id="cd02966">
    <property type="entry name" value="TlpA_like_family"/>
    <property type="match status" value="1"/>
</dbReference>
<dbReference type="InterPro" id="IPR013766">
    <property type="entry name" value="Thioredoxin_domain"/>
</dbReference>
<dbReference type="Gene3D" id="3.40.30.10">
    <property type="entry name" value="Glutaredoxin"/>
    <property type="match status" value="1"/>
</dbReference>
<evidence type="ECO:0000256" key="1">
    <source>
        <dbReference type="SAM" id="MobiDB-lite"/>
    </source>
</evidence>
<dbReference type="PANTHER" id="PTHR42852:SF18">
    <property type="entry name" value="CHROMOSOME UNDETERMINED SCAFFOLD_47, WHOLE GENOME SHOTGUN SEQUENCE"/>
    <property type="match status" value="1"/>
</dbReference>
<protein>
    <recommendedName>
        <fullName evidence="2">Thioredoxin domain-containing protein</fullName>
    </recommendedName>
</protein>
<feature type="region of interest" description="Disordered" evidence="1">
    <location>
        <begin position="63"/>
        <end position="130"/>
    </location>
</feature>
<feature type="domain" description="Thioredoxin" evidence="2">
    <location>
        <begin position="114"/>
        <end position="269"/>
    </location>
</feature>
<dbReference type="AlphaFoldDB" id="A0A017T927"/>
<organism evidence="3 4">
    <name type="scientific">Chondromyces apiculatus DSM 436</name>
    <dbReference type="NCBI Taxonomy" id="1192034"/>
    <lineage>
        <taxon>Bacteria</taxon>
        <taxon>Pseudomonadati</taxon>
        <taxon>Myxococcota</taxon>
        <taxon>Polyangia</taxon>
        <taxon>Polyangiales</taxon>
        <taxon>Polyangiaceae</taxon>
        <taxon>Chondromyces</taxon>
    </lineage>
</organism>
<dbReference type="PANTHER" id="PTHR42852">
    <property type="entry name" value="THIOL:DISULFIDE INTERCHANGE PROTEIN DSBE"/>
    <property type="match status" value="1"/>
</dbReference>
<dbReference type="eggNOG" id="COG0526">
    <property type="taxonomic scope" value="Bacteria"/>
</dbReference>
<dbReference type="InterPro" id="IPR036249">
    <property type="entry name" value="Thioredoxin-like_sf"/>
</dbReference>
<name>A0A017T927_9BACT</name>
<reference evidence="3 4" key="1">
    <citation type="submission" date="2013-05" db="EMBL/GenBank/DDBJ databases">
        <title>Genome assembly of Chondromyces apiculatus DSM 436.</title>
        <authorList>
            <person name="Sharma G."/>
            <person name="Khatri I."/>
            <person name="Kaur C."/>
            <person name="Mayilraj S."/>
            <person name="Subramanian S."/>
        </authorList>
    </citation>
    <scope>NUCLEOTIDE SEQUENCE [LARGE SCALE GENOMIC DNA]</scope>
    <source>
        <strain evidence="3 4">DSM 436</strain>
    </source>
</reference>
<dbReference type="InterPro" id="IPR050553">
    <property type="entry name" value="Thioredoxin_ResA/DsbE_sf"/>
</dbReference>
<dbReference type="PROSITE" id="PS51352">
    <property type="entry name" value="THIOREDOXIN_2"/>
    <property type="match status" value="1"/>
</dbReference>
<keyword evidence="4" id="KW-1185">Reference proteome</keyword>
<feature type="region of interest" description="Disordered" evidence="1">
    <location>
        <begin position="1"/>
        <end position="41"/>
    </location>
</feature>
<feature type="compositionally biased region" description="Low complexity" evidence="1">
    <location>
        <begin position="88"/>
        <end position="110"/>
    </location>
</feature>
<dbReference type="EMBL" id="ASRX01000021">
    <property type="protein sequence ID" value="EYF05744.1"/>
    <property type="molecule type" value="Genomic_DNA"/>
</dbReference>
<dbReference type="InterPro" id="IPR012336">
    <property type="entry name" value="Thioredoxin-like_fold"/>
</dbReference>
<evidence type="ECO:0000313" key="4">
    <source>
        <dbReference type="Proteomes" id="UP000019678"/>
    </source>
</evidence>
<dbReference type="SUPFAM" id="SSF52833">
    <property type="entry name" value="Thioredoxin-like"/>
    <property type="match status" value="1"/>
</dbReference>